<evidence type="ECO:0000313" key="7">
    <source>
        <dbReference type="EMBL" id="KAJ0966955.1"/>
    </source>
</evidence>
<sequence length="441" mass="49447">MKLLFICVKALVLILLLVDSWDLADCYDPLDPNGNMSITFDIFQWTPDGYLARVTIQNYYQYRHVEKPGWALGWTWFTKEVIWSMKGAIATHQGNCSNFSSQVPYCCRKNPVIIDLTPEAPPETRTANCCRSGVLTASAIDMPNSVSFFEMIVGNLDGKPNVQMPRNLTLLAPSTGYTCSPLVDSVPTVVTVDGGQRKEQAFKTWKSACTYSAFIANKAPGCCVSLSTFYNPSITPCPACSCDCTTVGNVPPQCTGDGAVKPPLERFVQLSQYVGCTDHMCPVRVHWHVKSNYREQWRVKVTVSNYDFVNNYSNWNLVIQHPSFSQSLQSFSFNSTKLLTMAGTDEAALFWGLEYYNTMLLHADEKDPGSVTSDVLVNKDLESFTLSHGWAFPRRIYFNGDNCKMPMPDHFPALPNAGPRPPNLQHLLFFLILLIIHHMEP</sequence>
<dbReference type="AlphaFoldDB" id="A0A9D5C611"/>
<dbReference type="EMBL" id="JAGGNH010000007">
    <property type="protein sequence ID" value="KAJ0966955.1"/>
    <property type="molecule type" value="Genomic_DNA"/>
</dbReference>
<feature type="chain" id="PRO_5038433043" description="COBRA-like protein" evidence="5">
    <location>
        <begin position="27"/>
        <end position="441"/>
    </location>
</feature>
<gene>
    <name evidence="7" type="ORF">J5N97_023872</name>
</gene>
<feature type="signal peptide" evidence="5">
    <location>
        <begin position="1"/>
        <end position="26"/>
    </location>
</feature>
<name>A0A9D5C611_9LILI</name>
<evidence type="ECO:0000256" key="4">
    <source>
        <dbReference type="PIRNR" id="PIRNR038122"/>
    </source>
</evidence>
<dbReference type="PANTHER" id="PTHR31673">
    <property type="entry name" value="PROTEIN COBRA"/>
    <property type="match status" value="1"/>
</dbReference>
<dbReference type="Pfam" id="PF04833">
    <property type="entry name" value="COBRA"/>
    <property type="match status" value="1"/>
</dbReference>
<keyword evidence="2 5" id="KW-0732">Signal</keyword>
<dbReference type="InterPro" id="IPR056900">
    <property type="entry name" value="COB_C"/>
</dbReference>
<comment type="caution">
    <text evidence="7">The sequence shown here is derived from an EMBL/GenBank/DDBJ whole genome shotgun (WGS) entry which is preliminary data.</text>
</comment>
<proteinExistence type="inferred from homology"/>
<reference evidence="7" key="2">
    <citation type="journal article" date="2022" name="Hortic Res">
        <title>The genome of Dioscorea zingiberensis sheds light on the biosynthesis, origin and evolution of the medicinally important diosgenin saponins.</title>
        <authorList>
            <person name="Li Y."/>
            <person name="Tan C."/>
            <person name="Li Z."/>
            <person name="Guo J."/>
            <person name="Li S."/>
            <person name="Chen X."/>
            <person name="Wang C."/>
            <person name="Dai X."/>
            <person name="Yang H."/>
            <person name="Song W."/>
            <person name="Hou L."/>
            <person name="Xu J."/>
            <person name="Tong Z."/>
            <person name="Xu A."/>
            <person name="Yuan X."/>
            <person name="Wang W."/>
            <person name="Yang Q."/>
            <person name="Chen L."/>
            <person name="Sun Z."/>
            <person name="Wang K."/>
            <person name="Pan B."/>
            <person name="Chen J."/>
            <person name="Bao Y."/>
            <person name="Liu F."/>
            <person name="Qi X."/>
            <person name="Gang D.R."/>
            <person name="Wen J."/>
            <person name="Li J."/>
        </authorList>
    </citation>
    <scope>NUCLEOTIDE SEQUENCE</scope>
    <source>
        <strain evidence="7">Dzin_1.0</strain>
    </source>
</reference>
<dbReference type="PANTHER" id="PTHR31673:SF41">
    <property type="entry name" value="COBRA-LIKE PROTEIN"/>
    <property type="match status" value="1"/>
</dbReference>
<protein>
    <recommendedName>
        <fullName evidence="4">COBRA-like protein</fullName>
    </recommendedName>
</protein>
<dbReference type="GO" id="GO:0052324">
    <property type="term" value="P:plant-type cell wall cellulose biosynthetic process"/>
    <property type="evidence" value="ECO:0007669"/>
    <property type="project" value="TreeGrafter"/>
</dbReference>
<accession>A0A9D5C611</accession>
<dbReference type="Pfam" id="PF25079">
    <property type="entry name" value="COB_C"/>
    <property type="match status" value="1"/>
</dbReference>
<evidence type="ECO:0000256" key="3">
    <source>
        <dbReference type="ARBA" id="ARBA00023180"/>
    </source>
</evidence>
<dbReference type="InterPro" id="IPR006918">
    <property type="entry name" value="COBRA_pln"/>
</dbReference>
<evidence type="ECO:0000313" key="8">
    <source>
        <dbReference type="Proteomes" id="UP001085076"/>
    </source>
</evidence>
<evidence type="ECO:0000256" key="2">
    <source>
        <dbReference type="ARBA" id="ARBA00022729"/>
    </source>
</evidence>
<dbReference type="GO" id="GO:0005886">
    <property type="term" value="C:plasma membrane"/>
    <property type="evidence" value="ECO:0007669"/>
    <property type="project" value="TreeGrafter"/>
</dbReference>
<dbReference type="Proteomes" id="UP001085076">
    <property type="component" value="Miscellaneous, Linkage group lg07"/>
</dbReference>
<dbReference type="GO" id="GO:0010215">
    <property type="term" value="P:cellulose microfibril organization"/>
    <property type="evidence" value="ECO:0007669"/>
    <property type="project" value="InterPro"/>
</dbReference>
<feature type="domain" description="COBRA C-terminal" evidence="6">
    <location>
        <begin position="222"/>
        <end position="412"/>
    </location>
</feature>
<reference evidence="7" key="1">
    <citation type="submission" date="2021-03" db="EMBL/GenBank/DDBJ databases">
        <authorList>
            <person name="Li Z."/>
            <person name="Yang C."/>
        </authorList>
    </citation>
    <scope>NUCLEOTIDE SEQUENCE</scope>
    <source>
        <strain evidence="7">Dzin_1.0</strain>
        <tissue evidence="7">Leaf</tissue>
    </source>
</reference>
<evidence type="ECO:0000259" key="6">
    <source>
        <dbReference type="Pfam" id="PF25079"/>
    </source>
</evidence>
<evidence type="ECO:0000256" key="5">
    <source>
        <dbReference type="SAM" id="SignalP"/>
    </source>
</evidence>
<comment type="similarity">
    <text evidence="1 4">Belongs to the COBRA family.</text>
</comment>
<dbReference type="OrthoDB" id="1554693at2759"/>
<organism evidence="7 8">
    <name type="scientific">Dioscorea zingiberensis</name>
    <dbReference type="NCBI Taxonomy" id="325984"/>
    <lineage>
        <taxon>Eukaryota</taxon>
        <taxon>Viridiplantae</taxon>
        <taxon>Streptophyta</taxon>
        <taxon>Embryophyta</taxon>
        <taxon>Tracheophyta</taxon>
        <taxon>Spermatophyta</taxon>
        <taxon>Magnoliopsida</taxon>
        <taxon>Liliopsida</taxon>
        <taxon>Dioscoreales</taxon>
        <taxon>Dioscoreaceae</taxon>
        <taxon>Dioscorea</taxon>
    </lineage>
</organism>
<evidence type="ECO:0000256" key="1">
    <source>
        <dbReference type="ARBA" id="ARBA00005507"/>
    </source>
</evidence>
<keyword evidence="8" id="KW-1185">Reference proteome</keyword>
<dbReference type="PIRSF" id="PIRSF038122">
    <property type="entry name" value="COBRA"/>
    <property type="match status" value="1"/>
</dbReference>
<keyword evidence="3" id="KW-0325">Glycoprotein</keyword>